<protein>
    <submittedName>
        <fullName evidence="2">Sigma-70 family RNA polymerase sigma factor</fullName>
    </submittedName>
</protein>
<proteinExistence type="predicted"/>
<dbReference type="RefSeq" id="WP_186857640.1">
    <property type="nucleotide sequence ID" value="NZ_JACOON010000003.1"/>
</dbReference>
<name>A0ABR7EEC1_9FIRM</name>
<sequence length="136" mass="16000">MKRINLRKYYPYYSHDIWVFVSDEVAEDMDDALREVWAQNAKIRYHKAYYSLDRDDGIEKAALYPPLSPEELLMHKLNRTTLYSALLELPGKQANRLYARYFLHLTAAEIARQEGVKPNTVVQSLKRALKNLKKLL</sequence>
<accession>A0ABR7EEC1</accession>
<organism evidence="2 3">
    <name type="scientific">Christensenella tenuis</name>
    <dbReference type="NCBI Taxonomy" id="2763033"/>
    <lineage>
        <taxon>Bacteria</taxon>
        <taxon>Bacillati</taxon>
        <taxon>Bacillota</taxon>
        <taxon>Clostridia</taxon>
        <taxon>Christensenellales</taxon>
        <taxon>Christensenellaceae</taxon>
        <taxon>Christensenella</taxon>
    </lineage>
</organism>
<dbReference type="InterPro" id="IPR013249">
    <property type="entry name" value="RNA_pol_sigma70_r4_t2"/>
</dbReference>
<evidence type="ECO:0000313" key="2">
    <source>
        <dbReference type="EMBL" id="MBC5648123.1"/>
    </source>
</evidence>
<gene>
    <name evidence="2" type="ORF">H8S18_07210</name>
</gene>
<dbReference type="Pfam" id="PF08281">
    <property type="entry name" value="Sigma70_r4_2"/>
    <property type="match status" value="1"/>
</dbReference>
<comment type="caution">
    <text evidence="2">The sequence shown here is derived from an EMBL/GenBank/DDBJ whole genome shotgun (WGS) entry which is preliminary data.</text>
</comment>
<dbReference type="SUPFAM" id="SSF88659">
    <property type="entry name" value="Sigma3 and sigma4 domains of RNA polymerase sigma factors"/>
    <property type="match status" value="1"/>
</dbReference>
<keyword evidence="3" id="KW-1185">Reference proteome</keyword>
<dbReference type="Proteomes" id="UP000606889">
    <property type="component" value="Unassembled WGS sequence"/>
</dbReference>
<reference evidence="2 3" key="1">
    <citation type="submission" date="2020-08" db="EMBL/GenBank/DDBJ databases">
        <title>Genome public.</title>
        <authorList>
            <person name="Liu C."/>
            <person name="Sun Q."/>
        </authorList>
    </citation>
    <scope>NUCLEOTIDE SEQUENCE [LARGE SCALE GENOMIC DNA]</scope>
    <source>
        <strain evidence="2 3">NSJ-35</strain>
    </source>
</reference>
<dbReference type="Gene3D" id="1.10.10.10">
    <property type="entry name" value="Winged helix-like DNA-binding domain superfamily/Winged helix DNA-binding domain"/>
    <property type="match status" value="1"/>
</dbReference>
<feature type="domain" description="RNA polymerase sigma factor 70 region 4 type 2" evidence="1">
    <location>
        <begin position="82"/>
        <end position="132"/>
    </location>
</feature>
<evidence type="ECO:0000313" key="3">
    <source>
        <dbReference type="Proteomes" id="UP000606889"/>
    </source>
</evidence>
<dbReference type="InterPro" id="IPR013324">
    <property type="entry name" value="RNA_pol_sigma_r3/r4-like"/>
</dbReference>
<dbReference type="EMBL" id="JACOON010000003">
    <property type="protein sequence ID" value="MBC5648123.1"/>
    <property type="molecule type" value="Genomic_DNA"/>
</dbReference>
<evidence type="ECO:0000259" key="1">
    <source>
        <dbReference type="Pfam" id="PF08281"/>
    </source>
</evidence>
<dbReference type="InterPro" id="IPR036388">
    <property type="entry name" value="WH-like_DNA-bd_sf"/>
</dbReference>